<dbReference type="AlphaFoldDB" id="A0A0R0LZI9"/>
<evidence type="ECO:0000256" key="2">
    <source>
        <dbReference type="SAM" id="Phobius"/>
    </source>
</evidence>
<dbReference type="Proteomes" id="UP000051530">
    <property type="component" value="Unassembled WGS sequence"/>
</dbReference>
<comment type="caution">
    <text evidence="3">The sequence shown here is derived from an EMBL/GenBank/DDBJ whole genome shotgun (WGS) entry which is preliminary data.</text>
</comment>
<feature type="compositionally biased region" description="Polar residues" evidence="1">
    <location>
        <begin position="127"/>
        <end position="161"/>
    </location>
</feature>
<accession>A0A0R0LZI9</accession>
<feature type="compositionally biased region" description="Polar residues" evidence="1">
    <location>
        <begin position="171"/>
        <end position="239"/>
    </location>
</feature>
<sequence>MTHQKMFFSYLIFLTFDFIRNDASLVVRPRRPLKRTVIPSNQKKESPLKISTDPVADHQQAIANSLNDSKKTTQNHKRSAVTLSEKGPSNQKKIKMRRTGPVATPRGRRKVTMNSGRKRSGVHKATNGAQTRDTVKNQINQNADAQGLRTTDGTEKMTLNGQQSSNSQSSKTITLDKNGNNTDGTEKMTLNGQQSSNSHGSKTITLDKNGNNTDGTEKMTLNGQQSSNSHGSKTITLDKNGNKEDDSDQSLSSHEDLEQKHPYELKSDQENNFEFLTVRFGFPFWTCLTFVVSIIVFGVLLYFERKESKSHSLFE</sequence>
<keyword evidence="4" id="KW-1185">Reference proteome</keyword>
<dbReference type="EMBL" id="LGUB01000052">
    <property type="protein sequence ID" value="KRH94602.1"/>
    <property type="molecule type" value="Genomic_DNA"/>
</dbReference>
<feature type="compositionally biased region" description="Basic residues" evidence="1">
    <location>
        <begin position="106"/>
        <end position="122"/>
    </location>
</feature>
<keyword evidence="2" id="KW-1133">Transmembrane helix</keyword>
<dbReference type="VEuPathDB" id="MicrosporidiaDB:M153_1990005906"/>
<feature type="region of interest" description="Disordered" evidence="1">
    <location>
        <begin position="65"/>
        <end position="256"/>
    </location>
</feature>
<proteinExistence type="predicted"/>
<keyword evidence="2" id="KW-0812">Transmembrane</keyword>
<evidence type="ECO:0000256" key="1">
    <source>
        <dbReference type="SAM" id="MobiDB-lite"/>
    </source>
</evidence>
<evidence type="ECO:0000313" key="4">
    <source>
        <dbReference type="Proteomes" id="UP000051530"/>
    </source>
</evidence>
<organism evidence="3 4">
    <name type="scientific">Pseudoloma neurophilia</name>
    <dbReference type="NCBI Taxonomy" id="146866"/>
    <lineage>
        <taxon>Eukaryota</taxon>
        <taxon>Fungi</taxon>
        <taxon>Fungi incertae sedis</taxon>
        <taxon>Microsporidia</taxon>
        <taxon>Pseudoloma</taxon>
    </lineage>
</organism>
<feature type="transmembrane region" description="Helical" evidence="2">
    <location>
        <begin position="282"/>
        <end position="303"/>
    </location>
</feature>
<protein>
    <submittedName>
        <fullName evidence="3">Uncharacterized protein</fullName>
    </submittedName>
</protein>
<reference evidence="3 4" key="1">
    <citation type="submission" date="2015-07" db="EMBL/GenBank/DDBJ databases">
        <title>The genome of Pseudoloma neurophilia, a relevant intracellular parasite of the zebrafish.</title>
        <authorList>
            <person name="Ndikumana S."/>
            <person name="Pelin A."/>
            <person name="Sanders J."/>
            <person name="Corradi N."/>
        </authorList>
    </citation>
    <scope>NUCLEOTIDE SEQUENCE [LARGE SCALE GENOMIC DNA]</scope>
    <source>
        <strain evidence="3 4">MK1</strain>
    </source>
</reference>
<evidence type="ECO:0000313" key="3">
    <source>
        <dbReference type="EMBL" id="KRH94602.1"/>
    </source>
</evidence>
<keyword evidence="2" id="KW-0472">Membrane</keyword>
<gene>
    <name evidence="3" type="ORF">M153_1990005906</name>
</gene>
<name>A0A0R0LZI9_9MICR</name>